<proteinExistence type="predicted"/>
<feature type="non-terminal residue" evidence="1">
    <location>
        <position position="85"/>
    </location>
</feature>
<protein>
    <submittedName>
        <fullName evidence="1">Uncharacterized protein</fullName>
    </submittedName>
</protein>
<evidence type="ECO:0000313" key="1">
    <source>
        <dbReference type="EMBL" id="GMT03734.1"/>
    </source>
</evidence>
<keyword evidence="2" id="KW-1185">Reference proteome</keyword>
<gene>
    <name evidence="1" type="ORF">PENTCL1PPCAC_25908</name>
</gene>
<comment type="caution">
    <text evidence="1">The sequence shown here is derived from an EMBL/GenBank/DDBJ whole genome shotgun (WGS) entry which is preliminary data.</text>
</comment>
<sequence length="85" mass="9562">IGEHKVGVLGCYHSGWKDVGDVELDDEESVEEVATSTDFITAHCEEIACIPRLQTLEYELETKPDGTIQCAEENKEFLITIVRTY</sequence>
<reference evidence="1" key="1">
    <citation type="submission" date="2023-10" db="EMBL/GenBank/DDBJ databases">
        <title>Genome assembly of Pristionchus species.</title>
        <authorList>
            <person name="Yoshida K."/>
            <person name="Sommer R.J."/>
        </authorList>
    </citation>
    <scope>NUCLEOTIDE SEQUENCE</scope>
    <source>
        <strain evidence="1">RS0144</strain>
    </source>
</reference>
<dbReference type="EMBL" id="BTSX01000006">
    <property type="protein sequence ID" value="GMT03734.1"/>
    <property type="molecule type" value="Genomic_DNA"/>
</dbReference>
<feature type="non-terminal residue" evidence="1">
    <location>
        <position position="1"/>
    </location>
</feature>
<evidence type="ECO:0000313" key="2">
    <source>
        <dbReference type="Proteomes" id="UP001432027"/>
    </source>
</evidence>
<organism evidence="1 2">
    <name type="scientific">Pristionchus entomophagus</name>
    <dbReference type="NCBI Taxonomy" id="358040"/>
    <lineage>
        <taxon>Eukaryota</taxon>
        <taxon>Metazoa</taxon>
        <taxon>Ecdysozoa</taxon>
        <taxon>Nematoda</taxon>
        <taxon>Chromadorea</taxon>
        <taxon>Rhabditida</taxon>
        <taxon>Rhabditina</taxon>
        <taxon>Diplogasteromorpha</taxon>
        <taxon>Diplogasteroidea</taxon>
        <taxon>Neodiplogasteridae</taxon>
        <taxon>Pristionchus</taxon>
    </lineage>
</organism>
<name>A0AAV5UBD7_9BILA</name>
<dbReference type="AlphaFoldDB" id="A0AAV5UBD7"/>
<accession>A0AAV5UBD7</accession>
<dbReference type="Proteomes" id="UP001432027">
    <property type="component" value="Unassembled WGS sequence"/>
</dbReference>